<dbReference type="GO" id="GO:0008081">
    <property type="term" value="F:phosphoric diester hydrolase activity"/>
    <property type="evidence" value="ECO:0007669"/>
    <property type="project" value="TreeGrafter"/>
</dbReference>
<dbReference type="RefSeq" id="XP_023466821.1">
    <property type="nucleotide sequence ID" value="XM_023614848.1"/>
</dbReference>
<keyword evidence="6" id="KW-0472">Membrane</keyword>
<sequence length="481" mass="56443">MQAISVLAYFFSLVFIIYSWRIAKPHLTQDGFVLYQIPRSSWTIAFPQQAKKKQYGYFLHITDMHIDEQYKENATIKSACHKVARKMTQSTAGKWGSPGQKCDAPFQLAEQTLDWISKEWLDKLDFVIWTGDNAKHNWDKKNNKRKRKDVYGLNQRMTDLMLDTFKNIPVIPSFGNNDVFPHNQIGGPDKDGDLLDFYGTLWNHWIPRSQRSTFRQGGYFMIQVTPNMYVISLNTMYFYNKNKAVQNCNRASSPAHIQLKWLERQLSMARMKNAKIYVTGHVPPSPRDYRNSCLSQFMRIASDYTDVILGHFFAHLNMDHFLIFDGKRQEVSTQRDISAYADWLYSMYQSIDINFISPPPLVVIQVAPSILPVYYPTFRIYQYEVNQTDRLGHLLGYAQYYSNLTKWNSHDHLEYELEYTTQDAYHMPDLSVASYYNLAKAMVTNDSQQNELWSLYREHMVIKTINFTDYDDDDDDDSIVH</sequence>
<dbReference type="AlphaFoldDB" id="A0A2G4SWE8"/>
<comment type="similarity">
    <text evidence="2">Belongs to the acid sphingomyelinase family.</text>
</comment>
<evidence type="ECO:0000256" key="1">
    <source>
        <dbReference type="ARBA" id="ARBA00004613"/>
    </source>
</evidence>
<feature type="domain" description="Calcineurin-like phosphoesterase" evidence="7">
    <location>
        <begin position="58"/>
        <end position="293"/>
    </location>
</feature>
<dbReference type="Pfam" id="PF00149">
    <property type="entry name" value="Metallophos"/>
    <property type="match status" value="1"/>
</dbReference>
<keyword evidence="5" id="KW-0325">Glycoprotein</keyword>
<protein>
    <submittedName>
        <fullName evidence="9">Uncharacterized protein</fullName>
    </submittedName>
</protein>
<organism evidence="9 10">
    <name type="scientific">Rhizopus microsporus ATCC 52813</name>
    <dbReference type="NCBI Taxonomy" id="1340429"/>
    <lineage>
        <taxon>Eukaryota</taxon>
        <taxon>Fungi</taxon>
        <taxon>Fungi incertae sedis</taxon>
        <taxon>Mucoromycota</taxon>
        <taxon>Mucoromycotina</taxon>
        <taxon>Mucoromycetes</taxon>
        <taxon>Mucorales</taxon>
        <taxon>Mucorineae</taxon>
        <taxon>Rhizopodaceae</taxon>
        <taxon>Rhizopus</taxon>
    </lineage>
</organism>
<comment type="subcellular location">
    <subcellularLocation>
        <location evidence="1">Secreted</location>
    </subcellularLocation>
</comment>
<evidence type="ECO:0000259" key="8">
    <source>
        <dbReference type="Pfam" id="PF19272"/>
    </source>
</evidence>
<dbReference type="STRING" id="1340429.A0A2G4SWE8"/>
<evidence type="ECO:0000256" key="4">
    <source>
        <dbReference type="ARBA" id="ARBA00022801"/>
    </source>
</evidence>
<dbReference type="Proteomes" id="UP000242254">
    <property type="component" value="Unassembled WGS sequence"/>
</dbReference>
<dbReference type="Pfam" id="PF19272">
    <property type="entry name" value="ASMase_C"/>
    <property type="match status" value="1"/>
</dbReference>
<keyword evidence="4" id="KW-0378">Hydrolase</keyword>
<proteinExistence type="inferred from homology"/>
<evidence type="ECO:0000313" key="10">
    <source>
        <dbReference type="Proteomes" id="UP000242254"/>
    </source>
</evidence>
<dbReference type="GO" id="GO:0000298">
    <property type="term" value="F:endopolyphosphatase activity"/>
    <property type="evidence" value="ECO:0007669"/>
    <property type="project" value="TreeGrafter"/>
</dbReference>
<dbReference type="PANTHER" id="PTHR10340">
    <property type="entry name" value="SPHINGOMYELIN PHOSPHODIESTERASE"/>
    <property type="match status" value="1"/>
</dbReference>
<keyword evidence="6" id="KW-0812">Transmembrane</keyword>
<dbReference type="GO" id="GO:0000324">
    <property type="term" value="C:fungal-type vacuole"/>
    <property type="evidence" value="ECO:0007669"/>
    <property type="project" value="TreeGrafter"/>
</dbReference>
<dbReference type="SUPFAM" id="SSF56300">
    <property type="entry name" value="Metallo-dependent phosphatases"/>
    <property type="match status" value="1"/>
</dbReference>
<keyword evidence="6" id="KW-1133">Transmembrane helix</keyword>
<dbReference type="InterPro" id="IPR045473">
    <property type="entry name" value="ASM_C"/>
</dbReference>
<dbReference type="PANTHER" id="PTHR10340:SF55">
    <property type="entry name" value="ENDOPOLYPHOSPHATASE"/>
    <property type="match status" value="1"/>
</dbReference>
<name>A0A2G4SWE8_RHIZD</name>
<reference evidence="9 10" key="1">
    <citation type="journal article" date="2016" name="Proc. Natl. Acad. Sci. U.S.A.">
        <title>Lipid metabolic changes in an early divergent fungus govern the establishment of a mutualistic symbiosis with endobacteria.</title>
        <authorList>
            <person name="Lastovetsky O.A."/>
            <person name="Gaspar M.L."/>
            <person name="Mondo S.J."/>
            <person name="LaButti K.M."/>
            <person name="Sandor L."/>
            <person name="Grigoriev I.V."/>
            <person name="Henry S.A."/>
            <person name="Pawlowska T.E."/>
        </authorList>
    </citation>
    <scope>NUCLEOTIDE SEQUENCE [LARGE SCALE GENOMIC DNA]</scope>
    <source>
        <strain evidence="9 10">ATCC 52813</strain>
    </source>
</reference>
<dbReference type="InterPro" id="IPR004843">
    <property type="entry name" value="Calcineurin-like_PHP"/>
</dbReference>
<dbReference type="GO" id="GO:0004309">
    <property type="term" value="F:exopolyphosphatase activity"/>
    <property type="evidence" value="ECO:0007669"/>
    <property type="project" value="TreeGrafter"/>
</dbReference>
<evidence type="ECO:0000313" key="9">
    <source>
        <dbReference type="EMBL" id="PHZ13113.1"/>
    </source>
</evidence>
<gene>
    <name evidence="9" type="ORF">RHIMIDRAFT_313092</name>
</gene>
<dbReference type="GeneID" id="35445837"/>
<accession>A0A2G4SWE8</accession>
<evidence type="ECO:0000256" key="6">
    <source>
        <dbReference type="SAM" id="Phobius"/>
    </source>
</evidence>
<dbReference type="GO" id="GO:0005615">
    <property type="term" value="C:extracellular space"/>
    <property type="evidence" value="ECO:0007669"/>
    <property type="project" value="TreeGrafter"/>
</dbReference>
<evidence type="ECO:0000256" key="5">
    <source>
        <dbReference type="ARBA" id="ARBA00023180"/>
    </source>
</evidence>
<evidence type="ECO:0000259" key="7">
    <source>
        <dbReference type="Pfam" id="PF00149"/>
    </source>
</evidence>
<feature type="domain" description="Sphingomyelin phosphodiesterase C-terminal" evidence="8">
    <location>
        <begin position="372"/>
        <end position="451"/>
    </location>
</feature>
<dbReference type="Gene3D" id="3.60.21.10">
    <property type="match status" value="1"/>
</dbReference>
<dbReference type="InterPro" id="IPR029052">
    <property type="entry name" value="Metallo-depent_PP-like"/>
</dbReference>
<dbReference type="EMBL" id="KZ303848">
    <property type="protein sequence ID" value="PHZ13113.1"/>
    <property type="molecule type" value="Genomic_DNA"/>
</dbReference>
<evidence type="ECO:0000256" key="2">
    <source>
        <dbReference type="ARBA" id="ARBA00008234"/>
    </source>
</evidence>
<keyword evidence="3" id="KW-0964">Secreted</keyword>
<dbReference type="GO" id="GO:0006798">
    <property type="term" value="P:polyphosphate catabolic process"/>
    <property type="evidence" value="ECO:0007669"/>
    <property type="project" value="TreeGrafter"/>
</dbReference>
<evidence type="ECO:0000256" key="3">
    <source>
        <dbReference type="ARBA" id="ARBA00022525"/>
    </source>
</evidence>
<feature type="transmembrane region" description="Helical" evidence="6">
    <location>
        <begin position="6"/>
        <end position="23"/>
    </location>
</feature>
<keyword evidence="10" id="KW-1185">Reference proteome</keyword>